<keyword evidence="2" id="KW-1185">Reference proteome</keyword>
<protein>
    <submittedName>
        <fullName evidence="1">Uncharacterized protein</fullName>
    </submittedName>
</protein>
<dbReference type="Proteomes" id="UP000593574">
    <property type="component" value="Unassembled WGS sequence"/>
</dbReference>
<proteinExistence type="predicted"/>
<organism evidence="1 2">
    <name type="scientific">Gossypium laxum</name>
    <dbReference type="NCBI Taxonomy" id="34288"/>
    <lineage>
        <taxon>Eukaryota</taxon>
        <taxon>Viridiplantae</taxon>
        <taxon>Streptophyta</taxon>
        <taxon>Embryophyta</taxon>
        <taxon>Tracheophyta</taxon>
        <taxon>Spermatophyta</taxon>
        <taxon>Magnoliopsida</taxon>
        <taxon>eudicotyledons</taxon>
        <taxon>Gunneridae</taxon>
        <taxon>Pentapetalae</taxon>
        <taxon>rosids</taxon>
        <taxon>malvids</taxon>
        <taxon>Malvales</taxon>
        <taxon>Malvaceae</taxon>
        <taxon>Malvoideae</taxon>
        <taxon>Gossypium</taxon>
    </lineage>
</organism>
<dbReference type="AlphaFoldDB" id="A0A7J8YY86"/>
<comment type="caution">
    <text evidence="1">The sequence shown here is derived from an EMBL/GenBank/DDBJ whole genome shotgun (WGS) entry which is preliminary data.</text>
</comment>
<sequence length="60" mass="6703">MAEEGKQWSLPRIWIEEAPLRVEATDEKDRSSFLQESIVYVEGKGSMEKDDGNSDAVAAC</sequence>
<evidence type="ECO:0000313" key="1">
    <source>
        <dbReference type="EMBL" id="MBA0704516.1"/>
    </source>
</evidence>
<name>A0A7J8YY86_9ROSI</name>
<evidence type="ECO:0000313" key="2">
    <source>
        <dbReference type="Proteomes" id="UP000593574"/>
    </source>
</evidence>
<reference evidence="1 2" key="1">
    <citation type="journal article" date="2019" name="Genome Biol. Evol.">
        <title>Insights into the evolution of the New World diploid cottons (Gossypium, subgenus Houzingenia) based on genome sequencing.</title>
        <authorList>
            <person name="Grover C.E."/>
            <person name="Arick M.A. 2nd"/>
            <person name="Thrash A."/>
            <person name="Conover J.L."/>
            <person name="Sanders W.S."/>
            <person name="Peterson D.G."/>
            <person name="Frelichowski J.E."/>
            <person name="Scheffler J.A."/>
            <person name="Scheffler B.E."/>
            <person name="Wendel J.F."/>
        </authorList>
    </citation>
    <scope>NUCLEOTIDE SEQUENCE [LARGE SCALE GENOMIC DNA]</scope>
    <source>
        <strain evidence="1">4</strain>
        <tissue evidence="1">Leaf</tissue>
    </source>
</reference>
<dbReference type="EMBL" id="JABEZV010000001">
    <property type="protein sequence ID" value="MBA0704516.1"/>
    <property type="molecule type" value="Genomic_DNA"/>
</dbReference>
<gene>
    <name evidence="1" type="ORF">Golax_016768</name>
</gene>
<accession>A0A7J8YY86</accession>